<evidence type="ECO:0000256" key="2">
    <source>
        <dbReference type="ARBA" id="ARBA00022448"/>
    </source>
</evidence>
<evidence type="ECO:0000256" key="3">
    <source>
        <dbReference type="ARBA" id="ARBA00022729"/>
    </source>
</evidence>
<dbReference type="InterPro" id="IPR039424">
    <property type="entry name" value="SBP_5"/>
</dbReference>
<dbReference type="PANTHER" id="PTHR30290:SF9">
    <property type="entry name" value="OLIGOPEPTIDE-BINDING PROTEIN APPA"/>
    <property type="match status" value="1"/>
</dbReference>
<keyword evidence="2" id="KW-0813">Transport</keyword>
<dbReference type="SUPFAM" id="SSF53850">
    <property type="entry name" value="Periplasmic binding protein-like II"/>
    <property type="match status" value="1"/>
</dbReference>
<sequence length="483" mass="50318">MPVLRAVAAVVLMISLAACTAEPTPPASGDPDGRSMVIAAAVAPESLDPAGGYAPLGAAKIYDGLVEYQPGGTLRPALAAGMPVPAADGRSWTVALRADVKFHDGSAFDPDDVVATYRRVLDGPLRSKFWMLSDVRAIDGGTVRFELSQPYPAFACLLVLGVKPAAEGTNGTGPYQVTAWEPGRKLVLKAHSAYYLGPPKLSEITVEFVADDETRAQLLRDGKLDGAVLPASLASGFGTTSGLSVVDHAAGDVRLISLPDGPVTGDPAVRRALNLVVDRRKLVEEALAGKGAATSLPLPAALAEFAEPGARFDLDIPRAKQLLDAAGWSAAADDGPRAKAGVLAAIPVGYPAGDLTARDLVAGFARAAAMIGVRVTAEPVAREALTGATAELRAVGDPFDPSRALSWLGDTTARAVTDPAQRAVAYRALTRAYLAAPTAVVLAETGHSYVIRQNWTGYRAVVDGPGTDHTWGAWWNLQTWAPR</sequence>
<comment type="caution">
    <text evidence="6">The sequence shown here is derived from an EMBL/GenBank/DDBJ whole genome shotgun (WGS) entry which is preliminary data.</text>
</comment>
<feature type="chain" id="PRO_5046264760" evidence="4">
    <location>
        <begin position="21"/>
        <end position="483"/>
    </location>
</feature>
<organism evidence="6 7">
    <name type="scientific">Actinokineospora xionganensis</name>
    <dbReference type="NCBI Taxonomy" id="2684470"/>
    <lineage>
        <taxon>Bacteria</taxon>
        <taxon>Bacillati</taxon>
        <taxon>Actinomycetota</taxon>
        <taxon>Actinomycetes</taxon>
        <taxon>Pseudonocardiales</taxon>
        <taxon>Pseudonocardiaceae</taxon>
        <taxon>Actinokineospora</taxon>
    </lineage>
</organism>
<dbReference type="EMBL" id="JABVED010000005">
    <property type="protein sequence ID" value="MBC6447747.1"/>
    <property type="molecule type" value="Genomic_DNA"/>
</dbReference>
<evidence type="ECO:0000256" key="1">
    <source>
        <dbReference type="ARBA" id="ARBA00005695"/>
    </source>
</evidence>
<evidence type="ECO:0000313" key="7">
    <source>
        <dbReference type="Proteomes" id="UP000734823"/>
    </source>
</evidence>
<evidence type="ECO:0000259" key="5">
    <source>
        <dbReference type="Pfam" id="PF00496"/>
    </source>
</evidence>
<comment type="similarity">
    <text evidence="1">Belongs to the bacterial solute-binding protein 5 family.</text>
</comment>
<feature type="signal peptide" evidence="4">
    <location>
        <begin position="1"/>
        <end position="20"/>
    </location>
</feature>
<feature type="domain" description="Solute-binding protein family 5" evidence="5">
    <location>
        <begin position="74"/>
        <end position="399"/>
    </location>
</feature>
<dbReference type="InterPro" id="IPR000914">
    <property type="entry name" value="SBP_5_dom"/>
</dbReference>
<keyword evidence="3 4" id="KW-0732">Signal</keyword>
<dbReference type="RefSeq" id="WP_187220254.1">
    <property type="nucleotide sequence ID" value="NZ_JABVED010000005.1"/>
</dbReference>
<reference evidence="6 7" key="1">
    <citation type="submission" date="2020-06" db="EMBL/GenBank/DDBJ databases">
        <title>Actinokineospora xiongansis sp. nov., isolated from soil of Baiyangdian.</title>
        <authorList>
            <person name="Zhang X."/>
        </authorList>
    </citation>
    <scope>NUCLEOTIDE SEQUENCE [LARGE SCALE GENOMIC DNA]</scope>
    <source>
        <strain evidence="6 7">HBU206404</strain>
    </source>
</reference>
<accession>A0ABR7L587</accession>
<protein>
    <submittedName>
        <fullName evidence="6">ABC transporter substrate-binding protein</fullName>
    </submittedName>
</protein>
<name>A0ABR7L587_9PSEU</name>
<dbReference type="PANTHER" id="PTHR30290">
    <property type="entry name" value="PERIPLASMIC BINDING COMPONENT OF ABC TRANSPORTER"/>
    <property type="match status" value="1"/>
</dbReference>
<dbReference type="Gene3D" id="3.40.190.10">
    <property type="entry name" value="Periplasmic binding protein-like II"/>
    <property type="match status" value="1"/>
</dbReference>
<gene>
    <name evidence="6" type="ORF">GPZ80_11245</name>
</gene>
<keyword evidence="7" id="KW-1185">Reference proteome</keyword>
<dbReference type="Pfam" id="PF00496">
    <property type="entry name" value="SBP_bac_5"/>
    <property type="match status" value="1"/>
</dbReference>
<dbReference type="Gene3D" id="3.10.105.10">
    <property type="entry name" value="Dipeptide-binding Protein, Domain 3"/>
    <property type="match status" value="1"/>
</dbReference>
<dbReference type="PROSITE" id="PS51257">
    <property type="entry name" value="PROKAR_LIPOPROTEIN"/>
    <property type="match status" value="1"/>
</dbReference>
<evidence type="ECO:0000256" key="4">
    <source>
        <dbReference type="SAM" id="SignalP"/>
    </source>
</evidence>
<proteinExistence type="inferred from homology"/>
<dbReference type="Proteomes" id="UP000734823">
    <property type="component" value="Unassembled WGS sequence"/>
</dbReference>
<evidence type="ECO:0000313" key="6">
    <source>
        <dbReference type="EMBL" id="MBC6447747.1"/>
    </source>
</evidence>